<evidence type="ECO:0000256" key="1">
    <source>
        <dbReference type="ARBA" id="ARBA00004496"/>
    </source>
</evidence>
<dbReference type="GO" id="GO:0005737">
    <property type="term" value="C:cytoplasm"/>
    <property type="evidence" value="ECO:0007669"/>
    <property type="project" value="UniProtKB-SubCell"/>
</dbReference>
<proteinExistence type="inferred from homology"/>
<evidence type="ECO:0000256" key="2">
    <source>
        <dbReference type="ARBA" id="ARBA00010655"/>
    </source>
</evidence>
<keyword evidence="6" id="KW-0862">Zinc</keyword>
<evidence type="ECO:0000256" key="8">
    <source>
        <dbReference type="SAM" id="MobiDB-lite"/>
    </source>
</evidence>
<dbReference type="GO" id="GO:0008270">
    <property type="term" value="F:zinc ion binding"/>
    <property type="evidence" value="ECO:0007669"/>
    <property type="project" value="UniProtKB-KW"/>
</dbReference>
<gene>
    <name evidence="10" type="ORF">BDK51DRAFT_13231</name>
</gene>
<dbReference type="SUPFAM" id="SSF48371">
    <property type="entry name" value="ARM repeat"/>
    <property type="match status" value="1"/>
</dbReference>
<dbReference type="Gene3D" id="1.25.10.10">
    <property type="entry name" value="Leucine-rich Repeat Variant"/>
    <property type="match status" value="1"/>
</dbReference>
<evidence type="ECO:0000256" key="3">
    <source>
        <dbReference type="ARBA" id="ARBA00022490"/>
    </source>
</evidence>
<dbReference type="InterPro" id="IPR016024">
    <property type="entry name" value="ARM-type_fold"/>
</dbReference>
<reference evidence="11" key="1">
    <citation type="journal article" date="2018" name="Nat. Microbiol.">
        <title>Leveraging single-cell genomics to expand the fungal tree of life.</title>
        <authorList>
            <person name="Ahrendt S.R."/>
            <person name="Quandt C.A."/>
            <person name="Ciobanu D."/>
            <person name="Clum A."/>
            <person name="Salamov A."/>
            <person name="Andreopoulos B."/>
            <person name="Cheng J.F."/>
            <person name="Woyke T."/>
            <person name="Pelin A."/>
            <person name="Henrissat B."/>
            <person name="Reynolds N.K."/>
            <person name="Benny G.L."/>
            <person name="Smith M.E."/>
            <person name="James T.Y."/>
            <person name="Grigoriev I.V."/>
        </authorList>
    </citation>
    <scope>NUCLEOTIDE SEQUENCE [LARGE SCALE GENOMIC DNA]</scope>
</reference>
<dbReference type="InterPro" id="IPR051664">
    <property type="entry name" value="MYND-type_zinc_finger"/>
</dbReference>
<comment type="similarity">
    <text evidence="2">Belongs to the MUB1/samB family.</text>
</comment>
<dbReference type="EMBL" id="KZ997809">
    <property type="protein sequence ID" value="RKO86926.1"/>
    <property type="molecule type" value="Genomic_DNA"/>
</dbReference>
<accession>A0A4P9W9N2</accession>
<dbReference type="Pfam" id="PF01753">
    <property type="entry name" value="zf-MYND"/>
    <property type="match status" value="1"/>
</dbReference>
<feature type="domain" description="MYND-type" evidence="9">
    <location>
        <begin position="226"/>
        <end position="289"/>
    </location>
</feature>
<evidence type="ECO:0000256" key="7">
    <source>
        <dbReference type="PROSITE-ProRule" id="PRU00134"/>
    </source>
</evidence>
<evidence type="ECO:0000313" key="11">
    <source>
        <dbReference type="Proteomes" id="UP000269721"/>
    </source>
</evidence>
<evidence type="ECO:0000256" key="4">
    <source>
        <dbReference type="ARBA" id="ARBA00022723"/>
    </source>
</evidence>
<keyword evidence="5 7" id="KW-0863">Zinc-finger</keyword>
<feature type="non-terminal residue" evidence="10">
    <location>
        <position position="1"/>
    </location>
</feature>
<sequence>VRQSNFCNPATGQAAITISPIHYDKRALTCTDPLSLTNSLFNLSYMTSVSTLRIADVLASDGGLELIVRILKRLGPTERGPPGQPHNALSAHPLSRFAYSAALTCLCNVAIRGNQRLRRRLVDAGIVTVIRDLLVTVPQELAANVAQPGRAQGEGRREGGGAAALALSQQAHYVNDILLAVKIVAYLSKYHSVRTAFHSGYPPHNVFQLIEPLTSSLMSTEVRRWAVICMRNAFKRDSGTGEEVAAGEPSLPSSSDAPRQFSKCSRCRRVTYCSKICQRSAWPLHKNWCLK</sequence>
<comment type="subcellular location">
    <subcellularLocation>
        <location evidence="1">Cytoplasm</location>
    </subcellularLocation>
</comment>
<dbReference type="GO" id="GO:0006511">
    <property type="term" value="P:ubiquitin-dependent protein catabolic process"/>
    <property type="evidence" value="ECO:0007669"/>
    <property type="project" value="TreeGrafter"/>
</dbReference>
<feature type="region of interest" description="Disordered" evidence="8">
    <location>
        <begin position="240"/>
        <end position="260"/>
    </location>
</feature>
<organism evidence="10 11">
    <name type="scientific">Blyttiomyces helicus</name>
    <dbReference type="NCBI Taxonomy" id="388810"/>
    <lineage>
        <taxon>Eukaryota</taxon>
        <taxon>Fungi</taxon>
        <taxon>Fungi incertae sedis</taxon>
        <taxon>Chytridiomycota</taxon>
        <taxon>Chytridiomycota incertae sedis</taxon>
        <taxon>Chytridiomycetes</taxon>
        <taxon>Chytridiomycetes incertae sedis</taxon>
        <taxon>Blyttiomyces</taxon>
    </lineage>
</organism>
<dbReference type="GO" id="GO:0007163">
    <property type="term" value="P:establishment or maintenance of cell polarity"/>
    <property type="evidence" value="ECO:0007669"/>
    <property type="project" value="TreeGrafter"/>
</dbReference>
<keyword evidence="4" id="KW-0479">Metal-binding</keyword>
<protein>
    <recommendedName>
        <fullName evidence="9">MYND-type domain-containing protein</fullName>
    </recommendedName>
</protein>
<evidence type="ECO:0000259" key="9">
    <source>
        <dbReference type="PROSITE" id="PS50865"/>
    </source>
</evidence>
<dbReference type="AlphaFoldDB" id="A0A4P9W9N2"/>
<evidence type="ECO:0000256" key="5">
    <source>
        <dbReference type="ARBA" id="ARBA00022771"/>
    </source>
</evidence>
<dbReference type="PANTHER" id="PTHR47442">
    <property type="entry name" value="MYND-TYPE ZINC FINGER PROTEIN MUB1"/>
    <property type="match status" value="1"/>
</dbReference>
<dbReference type="PANTHER" id="PTHR47442:SF1">
    <property type="entry name" value="MYND-TYPE ZINC FINGER PROTEIN MUB1"/>
    <property type="match status" value="1"/>
</dbReference>
<dbReference type="SUPFAM" id="SSF144232">
    <property type="entry name" value="HIT/MYND zinc finger-like"/>
    <property type="match status" value="1"/>
</dbReference>
<dbReference type="OrthoDB" id="5594178at2759"/>
<dbReference type="InterPro" id="IPR011989">
    <property type="entry name" value="ARM-like"/>
</dbReference>
<dbReference type="PROSITE" id="PS50865">
    <property type="entry name" value="ZF_MYND_2"/>
    <property type="match status" value="1"/>
</dbReference>
<dbReference type="Gene3D" id="6.10.140.2220">
    <property type="match status" value="1"/>
</dbReference>
<name>A0A4P9W9N2_9FUNG</name>
<dbReference type="InterPro" id="IPR002893">
    <property type="entry name" value="Znf_MYND"/>
</dbReference>
<keyword evidence="3" id="KW-0963">Cytoplasm</keyword>
<dbReference type="Proteomes" id="UP000269721">
    <property type="component" value="Unassembled WGS sequence"/>
</dbReference>
<evidence type="ECO:0000313" key="10">
    <source>
        <dbReference type="EMBL" id="RKO86926.1"/>
    </source>
</evidence>
<keyword evidence="11" id="KW-1185">Reference proteome</keyword>
<evidence type="ECO:0000256" key="6">
    <source>
        <dbReference type="ARBA" id="ARBA00022833"/>
    </source>
</evidence>
<feature type="non-terminal residue" evidence="10">
    <location>
        <position position="291"/>
    </location>
</feature>
<dbReference type="GO" id="GO:1990304">
    <property type="term" value="C:MUB1-RAD6-UBR2 ubiquitin ligase complex"/>
    <property type="evidence" value="ECO:0007669"/>
    <property type="project" value="TreeGrafter"/>
</dbReference>